<gene>
    <name evidence="5" type="primary">surE</name>
    <name evidence="7" type="ORF">LX12_000869</name>
</gene>
<evidence type="ECO:0000256" key="5">
    <source>
        <dbReference type="HAMAP-Rule" id="MF_00060"/>
    </source>
</evidence>
<dbReference type="PANTHER" id="PTHR30457:SF0">
    <property type="entry name" value="PHOSPHATASE, PUTATIVE (AFU_ORTHOLOGUE AFUA_4G01070)-RELATED"/>
    <property type="match status" value="1"/>
</dbReference>
<dbReference type="EC" id="3.1.3.5" evidence="5"/>
<feature type="binding site" evidence="5">
    <location>
        <position position="11"/>
    </location>
    <ligand>
        <name>a divalent metal cation</name>
        <dbReference type="ChEBI" id="CHEBI:60240"/>
    </ligand>
</feature>
<name>A0ABT1GXK1_9NOCA</name>
<evidence type="ECO:0000256" key="2">
    <source>
        <dbReference type="ARBA" id="ARBA00011062"/>
    </source>
</evidence>
<feature type="binding site" evidence="5">
    <location>
        <position position="10"/>
    </location>
    <ligand>
        <name>a divalent metal cation</name>
        <dbReference type="ChEBI" id="CHEBI:60240"/>
    </ligand>
</feature>
<feature type="domain" description="Survival protein SurE-like phosphatase/nucleotidase" evidence="6">
    <location>
        <begin position="5"/>
        <end position="181"/>
    </location>
</feature>
<comment type="subcellular location">
    <subcellularLocation>
        <location evidence="5">Cytoplasm</location>
    </subcellularLocation>
</comment>
<dbReference type="NCBIfam" id="TIGR00087">
    <property type="entry name" value="surE"/>
    <property type="match status" value="1"/>
</dbReference>
<keyword evidence="5" id="KW-0963">Cytoplasm</keyword>
<evidence type="ECO:0000256" key="3">
    <source>
        <dbReference type="ARBA" id="ARBA00022723"/>
    </source>
</evidence>
<dbReference type="RefSeq" id="WP_253653310.1">
    <property type="nucleotide sequence ID" value="NZ_BAAAOE010000001.1"/>
</dbReference>
<dbReference type="InterPro" id="IPR030048">
    <property type="entry name" value="SurE"/>
</dbReference>
<protein>
    <recommendedName>
        <fullName evidence="5">5'-nucleotidase SurE</fullName>
        <ecNumber evidence="5">3.1.3.5</ecNumber>
    </recommendedName>
    <alternativeName>
        <fullName evidence="5">Nucleoside 5'-monophosphate phosphohydrolase</fullName>
    </alternativeName>
</protein>
<keyword evidence="4 5" id="KW-0378">Hydrolase</keyword>
<dbReference type="Pfam" id="PF01975">
    <property type="entry name" value="SurE"/>
    <property type="match status" value="1"/>
</dbReference>
<comment type="similarity">
    <text evidence="2 5">Belongs to the SurE nucleotidase family.</text>
</comment>
<keyword evidence="5" id="KW-0547">Nucleotide-binding</keyword>
<feature type="binding site" evidence="5">
    <location>
        <position position="100"/>
    </location>
    <ligand>
        <name>a divalent metal cation</name>
        <dbReference type="ChEBI" id="CHEBI:60240"/>
    </ligand>
</feature>
<dbReference type="InterPro" id="IPR036523">
    <property type="entry name" value="SurE-like_sf"/>
</dbReference>
<comment type="caution">
    <text evidence="7">The sequence shown here is derived from an EMBL/GenBank/DDBJ whole genome shotgun (WGS) entry which is preliminary data.</text>
</comment>
<comment type="cofactor">
    <cofactor evidence="5">
        <name>a divalent metal cation</name>
        <dbReference type="ChEBI" id="CHEBI:60240"/>
    </cofactor>
    <text evidence="5">Binds 1 divalent metal cation per subunit.</text>
</comment>
<evidence type="ECO:0000259" key="6">
    <source>
        <dbReference type="Pfam" id="PF01975"/>
    </source>
</evidence>
<dbReference type="EMBL" id="JAMTCG010000002">
    <property type="protein sequence ID" value="MCP2159690.1"/>
    <property type="molecule type" value="Genomic_DNA"/>
</dbReference>
<sequence>MSLRILLTNDDGWEAPGISAMADGLRAAGHEVVVVAPADNQSGASARISPTGKLTVTRPRGDDPVWAVGGSPADSVIFGLTHVFETTLGGRPDLVVSGANAGANAGQAVHFSGTVGAAVCATGFGTPAIAVSTLMAWDTTPTTELFDDTVVAVVALLHGRTPADVVPDGAVLNINIPDADAPRPLTAAAARADHLPMGRMGYAGDGPEYQLAFEPGPEPAPGTDTAVLRSGRISLSVVPVVGTPSAADHLAAVATDLTDRIAAHQ</sequence>
<accession>A0ABT1GXK1</accession>
<dbReference type="InterPro" id="IPR002828">
    <property type="entry name" value="SurE-like_Pase/nucleotidase"/>
</dbReference>
<proteinExistence type="inferred from homology"/>
<dbReference type="SUPFAM" id="SSF64167">
    <property type="entry name" value="SurE-like"/>
    <property type="match status" value="1"/>
</dbReference>
<evidence type="ECO:0000313" key="7">
    <source>
        <dbReference type="EMBL" id="MCP2159690.1"/>
    </source>
</evidence>
<comment type="catalytic activity">
    <reaction evidence="1 5">
        <text>a ribonucleoside 5'-phosphate + H2O = a ribonucleoside + phosphate</text>
        <dbReference type="Rhea" id="RHEA:12484"/>
        <dbReference type="ChEBI" id="CHEBI:15377"/>
        <dbReference type="ChEBI" id="CHEBI:18254"/>
        <dbReference type="ChEBI" id="CHEBI:43474"/>
        <dbReference type="ChEBI" id="CHEBI:58043"/>
        <dbReference type="EC" id="3.1.3.5"/>
    </reaction>
</comment>
<dbReference type="Gene3D" id="3.40.1210.10">
    <property type="entry name" value="Survival protein SurE-like phosphatase/nucleotidase"/>
    <property type="match status" value="1"/>
</dbReference>
<evidence type="ECO:0000256" key="4">
    <source>
        <dbReference type="ARBA" id="ARBA00022801"/>
    </source>
</evidence>
<keyword evidence="3 5" id="KW-0479">Metal-binding</keyword>
<dbReference type="HAMAP" id="MF_00060">
    <property type="entry name" value="SurE"/>
    <property type="match status" value="1"/>
</dbReference>
<dbReference type="Proteomes" id="UP001205740">
    <property type="component" value="Unassembled WGS sequence"/>
</dbReference>
<dbReference type="PANTHER" id="PTHR30457">
    <property type="entry name" value="5'-NUCLEOTIDASE SURE"/>
    <property type="match status" value="1"/>
</dbReference>
<organism evidence="7 8">
    <name type="scientific">Williamsia serinedens</name>
    <dbReference type="NCBI Taxonomy" id="391736"/>
    <lineage>
        <taxon>Bacteria</taxon>
        <taxon>Bacillati</taxon>
        <taxon>Actinomycetota</taxon>
        <taxon>Actinomycetes</taxon>
        <taxon>Mycobacteriales</taxon>
        <taxon>Nocardiaceae</taxon>
        <taxon>Williamsia</taxon>
    </lineage>
</organism>
<comment type="function">
    <text evidence="5">Nucleotidase that shows phosphatase activity on nucleoside 5'-monophosphates.</text>
</comment>
<evidence type="ECO:0000313" key="8">
    <source>
        <dbReference type="Proteomes" id="UP001205740"/>
    </source>
</evidence>
<keyword evidence="8" id="KW-1185">Reference proteome</keyword>
<reference evidence="7 8" key="1">
    <citation type="submission" date="2022-06" db="EMBL/GenBank/DDBJ databases">
        <title>Genomic Encyclopedia of Archaeal and Bacterial Type Strains, Phase II (KMG-II): from individual species to whole genera.</title>
        <authorList>
            <person name="Goeker M."/>
        </authorList>
    </citation>
    <scope>NUCLEOTIDE SEQUENCE [LARGE SCALE GENOMIC DNA]</scope>
    <source>
        <strain evidence="7 8">DSM 45037</strain>
    </source>
</reference>
<feature type="binding site" evidence="5">
    <location>
        <position position="42"/>
    </location>
    <ligand>
        <name>a divalent metal cation</name>
        <dbReference type="ChEBI" id="CHEBI:60240"/>
    </ligand>
</feature>
<evidence type="ECO:0000256" key="1">
    <source>
        <dbReference type="ARBA" id="ARBA00000815"/>
    </source>
</evidence>